<feature type="domain" description="Glycosyltransferase N-terminal" evidence="6">
    <location>
        <begin position="14"/>
        <end position="239"/>
    </location>
</feature>
<gene>
    <name evidence="7" type="ORF">RND71_036356</name>
</gene>
<keyword evidence="8" id="KW-1185">Reference proteome</keyword>
<dbReference type="PANTHER" id="PTHR48044:SF11">
    <property type="entry name" value="GLYCOSYLTRANSFERASE"/>
    <property type="match status" value="1"/>
</dbReference>
<dbReference type="SUPFAM" id="SSF53756">
    <property type="entry name" value="UDP-Glycosyltransferase/glycogen phosphorylase"/>
    <property type="match status" value="1"/>
</dbReference>
<keyword evidence="2 4" id="KW-0328">Glycosyltransferase</keyword>
<sequence>MAINSSDNVVHLNEVIVAMVPFPEYSHLSQLFILARFIASHNIPVHLLCLADQSQTFKQRVQDGLEVSNIHFDDLSLPSETEGTGDADNDLPWITFLLKKLSEPICRTCVELSTNAKRLVIIHDNPMRTSIGDVLSFPDVESYIFHSVPAFTRYSLFQQCTDIVDGDHEKMVQQLQDEFPMMESCFGPYMAMFVKMEREWKLNSGEFINSCREVEGKYLDLLANESTHNKPLWAIGPLHMLLLESHDSSSSTTRHECLAFLDEQDVNSVIFVAFGTNTKFSQDQVNELALGLEQSNHKFIWVLREADKKMDTEKCEGKDGNFELPKGFQERVEGRGMVVRNWVPQLEILEHSSTGGFLSHCGWNSCLESISMGVPIAAWPNNADQPYNAVFVTNVLKIGISVWSWAQREELMTAAAVEKAVKTLMGSTEGEGMRQRAVELSNKIKNSVSHGGLACKEMESFISYITR</sequence>
<evidence type="ECO:0000256" key="4">
    <source>
        <dbReference type="RuleBase" id="RU003718"/>
    </source>
</evidence>
<evidence type="ECO:0000259" key="6">
    <source>
        <dbReference type="Pfam" id="PF26168"/>
    </source>
</evidence>
<reference evidence="7" key="1">
    <citation type="submission" date="2023-12" db="EMBL/GenBank/DDBJ databases">
        <title>Genome assembly of Anisodus tanguticus.</title>
        <authorList>
            <person name="Wang Y.-J."/>
        </authorList>
    </citation>
    <scope>NUCLEOTIDE SEQUENCE</scope>
    <source>
        <strain evidence="7">KB-2021</strain>
        <tissue evidence="7">Leaf</tissue>
    </source>
</reference>
<evidence type="ECO:0000256" key="1">
    <source>
        <dbReference type="ARBA" id="ARBA00009995"/>
    </source>
</evidence>
<comment type="similarity">
    <text evidence="1 4">Belongs to the UDP-glycosyltransferase family.</text>
</comment>
<evidence type="ECO:0000256" key="5">
    <source>
        <dbReference type="RuleBase" id="RU362057"/>
    </source>
</evidence>
<dbReference type="FunFam" id="3.40.50.2000:FF:000060">
    <property type="entry name" value="Glycosyltransferase"/>
    <property type="match status" value="1"/>
</dbReference>
<dbReference type="GO" id="GO:0016138">
    <property type="term" value="P:glycoside biosynthetic process"/>
    <property type="evidence" value="ECO:0007669"/>
    <property type="project" value="UniProtKB-ARBA"/>
</dbReference>
<dbReference type="InterPro" id="IPR002213">
    <property type="entry name" value="UDP_glucos_trans"/>
</dbReference>
<comment type="caution">
    <text evidence="7">The sequence shown here is derived from an EMBL/GenBank/DDBJ whole genome shotgun (WGS) entry which is preliminary data.</text>
</comment>
<dbReference type="PANTHER" id="PTHR48044">
    <property type="entry name" value="GLYCOSYLTRANSFERASE"/>
    <property type="match status" value="1"/>
</dbReference>
<accession>A0AAE1R3W7</accession>
<protein>
    <recommendedName>
        <fullName evidence="5">Glycosyltransferase</fullName>
        <ecNumber evidence="5">2.4.1.-</ecNumber>
    </recommendedName>
</protein>
<dbReference type="CDD" id="cd03784">
    <property type="entry name" value="GT1_Gtf-like"/>
    <property type="match status" value="1"/>
</dbReference>
<dbReference type="Proteomes" id="UP001291623">
    <property type="component" value="Unassembled WGS sequence"/>
</dbReference>
<dbReference type="InterPro" id="IPR035595">
    <property type="entry name" value="UDP_glycos_trans_CS"/>
</dbReference>
<evidence type="ECO:0000313" key="8">
    <source>
        <dbReference type="Proteomes" id="UP001291623"/>
    </source>
</evidence>
<proteinExistence type="inferred from homology"/>
<organism evidence="7 8">
    <name type="scientific">Anisodus tanguticus</name>
    <dbReference type="NCBI Taxonomy" id="243964"/>
    <lineage>
        <taxon>Eukaryota</taxon>
        <taxon>Viridiplantae</taxon>
        <taxon>Streptophyta</taxon>
        <taxon>Embryophyta</taxon>
        <taxon>Tracheophyta</taxon>
        <taxon>Spermatophyta</taxon>
        <taxon>Magnoliopsida</taxon>
        <taxon>eudicotyledons</taxon>
        <taxon>Gunneridae</taxon>
        <taxon>Pentapetalae</taxon>
        <taxon>asterids</taxon>
        <taxon>lamiids</taxon>
        <taxon>Solanales</taxon>
        <taxon>Solanaceae</taxon>
        <taxon>Solanoideae</taxon>
        <taxon>Hyoscyameae</taxon>
        <taxon>Anisodus</taxon>
    </lineage>
</organism>
<evidence type="ECO:0000313" key="7">
    <source>
        <dbReference type="EMBL" id="KAK4343262.1"/>
    </source>
</evidence>
<dbReference type="AlphaFoldDB" id="A0AAE1R3W7"/>
<dbReference type="Gene3D" id="3.40.50.2000">
    <property type="entry name" value="Glycogen Phosphorylase B"/>
    <property type="match status" value="2"/>
</dbReference>
<dbReference type="PROSITE" id="PS00375">
    <property type="entry name" value="UDPGT"/>
    <property type="match status" value="1"/>
</dbReference>
<evidence type="ECO:0000256" key="3">
    <source>
        <dbReference type="ARBA" id="ARBA00022679"/>
    </source>
</evidence>
<dbReference type="GO" id="GO:0008194">
    <property type="term" value="F:UDP-glycosyltransferase activity"/>
    <property type="evidence" value="ECO:0007669"/>
    <property type="project" value="InterPro"/>
</dbReference>
<dbReference type="Pfam" id="PF26168">
    <property type="entry name" value="Glyco_transf_N"/>
    <property type="match status" value="1"/>
</dbReference>
<name>A0AAE1R3W7_9SOLA</name>
<keyword evidence="3 4" id="KW-0808">Transferase</keyword>
<dbReference type="Pfam" id="PF00201">
    <property type="entry name" value="UDPGT"/>
    <property type="match status" value="1"/>
</dbReference>
<dbReference type="InterPro" id="IPR058980">
    <property type="entry name" value="Glyco_transf_N"/>
</dbReference>
<dbReference type="EC" id="2.4.1.-" evidence="5"/>
<dbReference type="EMBL" id="JAVYJV010000020">
    <property type="protein sequence ID" value="KAK4343262.1"/>
    <property type="molecule type" value="Genomic_DNA"/>
</dbReference>
<evidence type="ECO:0000256" key="2">
    <source>
        <dbReference type="ARBA" id="ARBA00022676"/>
    </source>
</evidence>